<keyword evidence="2" id="KW-1185">Reference proteome</keyword>
<protein>
    <submittedName>
        <fullName evidence="3">Uncharacterized protein LOC106456330</fullName>
    </submittedName>
</protein>
<dbReference type="GO" id="GO:0003824">
    <property type="term" value="F:catalytic activity"/>
    <property type="evidence" value="ECO:0007669"/>
    <property type="project" value="InterPro"/>
</dbReference>
<dbReference type="CDD" id="cd09076">
    <property type="entry name" value="L1-EN"/>
    <property type="match status" value="1"/>
</dbReference>
<dbReference type="Proteomes" id="UP000695023">
    <property type="component" value="Unplaced"/>
</dbReference>
<feature type="domain" description="Endonuclease/exonuclease/phosphatase" evidence="1">
    <location>
        <begin position="31"/>
        <end position="264"/>
    </location>
</feature>
<dbReference type="InterPro" id="IPR036691">
    <property type="entry name" value="Endo/exonu/phosph_ase_sf"/>
</dbReference>
<dbReference type="PANTHER" id="PTHR23227">
    <property type="entry name" value="BUCENTAUR RELATED"/>
    <property type="match status" value="1"/>
</dbReference>
<accession>A0A9Y6JF77</accession>
<evidence type="ECO:0000313" key="3">
    <source>
        <dbReference type="RefSeq" id="XP_013768529.1"/>
    </source>
</evidence>
<reference evidence="3" key="1">
    <citation type="submission" date="2025-08" db="UniProtKB">
        <authorList>
            <consortium name="RefSeq"/>
        </authorList>
    </citation>
    <scope>IDENTIFICATION</scope>
</reference>
<dbReference type="InterPro" id="IPR005135">
    <property type="entry name" value="Endo/exonuclease/phosphatase"/>
</dbReference>
<dbReference type="SUPFAM" id="SSF56219">
    <property type="entry name" value="DNase I-like"/>
    <property type="match status" value="1"/>
</dbReference>
<dbReference type="RefSeq" id="XP_013768529.1">
    <property type="nucleotide sequence ID" value="XM_013913075.1"/>
</dbReference>
<dbReference type="Pfam" id="PF03372">
    <property type="entry name" value="Exo_endo_phos"/>
    <property type="match status" value="1"/>
</dbReference>
<proteinExistence type="predicted"/>
<dbReference type="InterPro" id="IPR027124">
    <property type="entry name" value="Swc5/CFDP1/2"/>
</dbReference>
<dbReference type="Gene3D" id="3.60.10.10">
    <property type="entry name" value="Endonuclease/exonuclease/phosphatase"/>
    <property type="match status" value="1"/>
</dbReference>
<organism evidence="2 3">
    <name type="scientific">Pundamilia nyererei</name>
    <dbReference type="NCBI Taxonomy" id="303518"/>
    <lineage>
        <taxon>Eukaryota</taxon>
        <taxon>Metazoa</taxon>
        <taxon>Chordata</taxon>
        <taxon>Craniata</taxon>
        <taxon>Vertebrata</taxon>
        <taxon>Euteleostomi</taxon>
        <taxon>Actinopterygii</taxon>
        <taxon>Neopterygii</taxon>
        <taxon>Teleostei</taxon>
        <taxon>Neoteleostei</taxon>
        <taxon>Acanthomorphata</taxon>
        <taxon>Ovalentaria</taxon>
        <taxon>Cichlomorphae</taxon>
        <taxon>Cichliformes</taxon>
        <taxon>Cichlidae</taxon>
        <taxon>African cichlids</taxon>
        <taxon>Pseudocrenilabrinae</taxon>
        <taxon>Haplochromini</taxon>
        <taxon>Pundamilia</taxon>
    </lineage>
</organism>
<dbReference type="AlphaFoldDB" id="A0A9Y6JF77"/>
<name>A0A9Y6JF77_9CICH</name>
<gene>
    <name evidence="3" type="primary">LOC106456330</name>
</gene>
<dbReference type="PANTHER" id="PTHR23227:SF67">
    <property type="entry name" value="CRANIOFACIAL DEVELOPMENT PROTEIN 2-LIKE"/>
    <property type="match status" value="1"/>
</dbReference>
<evidence type="ECO:0000313" key="2">
    <source>
        <dbReference type="Proteomes" id="UP000695023"/>
    </source>
</evidence>
<dbReference type="GeneID" id="106456330"/>
<evidence type="ECO:0000259" key="1">
    <source>
        <dbReference type="Pfam" id="PF03372"/>
    </source>
</evidence>
<sequence length="596" mass="67796">MTAVEKSPRVVHCPMRRPIFDPKETTRYGIWNVRTLYQTGKLAQLLYEFDLYRMDILGISEMRWAGSGKMVSDGKMVLYSGHAQDHARGVGFILSRRATTSLLAWKPISDRLILARFQARHVKVTILQVYAPTEEADDTDKDGFYAMLQDAIDNSPRHDLLIVLGGDFNAQISSNRDGLESTIGPFGIAAMTNENGGRLISFCAANRLTIKNTFFGHKRIHKATWKAPGGRYTSEIDYICISSRWASTISDVRVWRGADIDSDHYLLIAKCKLHLKRLKPRLQWPSPFNVQRLKDANTAAEFQIESRNRFQLLAAEGNNNKNPDTLRDELKEAVVDAAESKIGRRRGSFKERWISDRSWELIDQRRLAKSVRDQVAFDPHASADQRERAMATYQDLARQVKRSCRRDKRKWIEAKGIEAQEAADRNNTRTLYRIVRDLTGARGGRGVPIRDKNRHVLLTAAEQDQRWVKHFRDTLNQPEPSQRFEAEDLTPSMDLLPVDIGQISITEVKTAIQLLKSGKAAGLDEILAEMLKHGGPHLEAALTRLLNACWSTSHKETLLSELDIAEMQLALGLLAILNQNMWERYLLILEHFSVTS</sequence>